<dbReference type="EMBL" id="SAVB01000007">
    <property type="protein sequence ID" value="RWR50218.1"/>
    <property type="molecule type" value="Genomic_DNA"/>
</dbReference>
<dbReference type="GO" id="GO:0000976">
    <property type="term" value="F:transcription cis-regulatory region binding"/>
    <property type="evidence" value="ECO:0007669"/>
    <property type="project" value="TreeGrafter"/>
</dbReference>
<proteinExistence type="predicted"/>
<reference evidence="4 5" key="1">
    <citation type="submission" date="2019-01" db="EMBL/GenBank/DDBJ databases">
        <title>Sinorhodobacter populi sp. nov. isolated from the symptomatic bark tissue of Populus euramericana canker.</title>
        <authorList>
            <person name="Xu G."/>
        </authorList>
    </citation>
    <scope>NUCLEOTIDE SEQUENCE [LARGE SCALE GENOMIC DNA]</scope>
    <source>
        <strain evidence="4 5">CCTCC AB2012026</strain>
    </source>
</reference>
<feature type="DNA-binding region" description="H-T-H motif" evidence="2">
    <location>
        <begin position="26"/>
        <end position="45"/>
    </location>
</feature>
<dbReference type="Proteomes" id="UP000286594">
    <property type="component" value="Unassembled WGS sequence"/>
</dbReference>
<dbReference type="PANTHER" id="PTHR30055">
    <property type="entry name" value="HTH-TYPE TRANSCRIPTIONAL REGULATOR RUTR"/>
    <property type="match status" value="1"/>
</dbReference>
<name>A0A443LM61_9RHOB</name>
<dbReference type="GO" id="GO:0003700">
    <property type="term" value="F:DNA-binding transcription factor activity"/>
    <property type="evidence" value="ECO:0007669"/>
    <property type="project" value="TreeGrafter"/>
</dbReference>
<keyword evidence="5" id="KW-1185">Reference proteome</keyword>
<gene>
    <name evidence="4" type="ORF">EOW65_07450</name>
</gene>
<comment type="caution">
    <text evidence="4">The sequence shown here is derived from an EMBL/GenBank/DDBJ whole genome shotgun (WGS) entry which is preliminary data.</text>
</comment>
<dbReference type="Pfam" id="PF00440">
    <property type="entry name" value="TetR_N"/>
    <property type="match status" value="1"/>
</dbReference>
<dbReference type="SUPFAM" id="SSF46689">
    <property type="entry name" value="Homeodomain-like"/>
    <property type="match status" value="1"/>
</dbReference>
<dbReference type="InterPro" id="IPR050109">
    <property type="entry name" value="HTH-type_TetR-like_transc_reg"/>
</dbReference>
<evidence type="ECO:0000256" key="2">
    <source>
        <dbReference type="PROSITE-ProRule" id="PRU00335"/>
    </source>
</evidence>
<evidence type="ECO:0000313" key="5">
    <source>
        <dbReference type="Proteomes" id="UP000286594"/>
    </source>
</evidence>
<dbReference type="OrthoDB" id="3218408at2"/>
<dbReference type="PROSITE" id="PS50977">
    <property type="entry name" value="HTH_TETR_2"/>
    <property type="match status" value="1"/>
</dbReference>
<evidence type="ECO:0000259" key="3">
    <source>
        <dbReference type="PROSITE" id="PS50977"/>
    </source>
</evidence>
<dbReference type="RefSeq" id="WP_128148337.1">
    <property type="nucleotide sequence ID" value="NZ_SAVB01000007.1"/>
</dbReference>
<organism evidence="4 5">
    <name type="scientific">Paenirhodobacter ferrireducens</name>
    <dbReference type="NCBI Taxonomy" id="1215032"/>
    <lineage>
        <taxon>Bacteria</taxon>
        <taxon>Pseudomonadati</taxon>
        <taxon>Pseudomonadota</taxon>
        <taxon>Alphaproteobacteria</taxon>
        <taxon>Rhodobacterales</taxon>
        <taxon>Rhodobacter group</taxon>
        <taxon>Paenirhodobacter</taxon>
    </lineage>
</organism>
<protein>
    <submittedName>
        <fullName evidence="4">TetR/AcrR family transcriptional regulator</fullName>
    </submittedName>
</protein>
<dbReference type="InterPro" id="IPR001647">
    <property type="entry name" value="HTH_TetR"/>
</dbReference>
<keyword evidence="1 2" id="KW-0238">DNA-binding</keyword>
<dbReference type="AlphaFoldDB" id="A0A443LM61"/>
<evidence type="ECO:0000313" key="4">
    <source>
        <dbReference type="EMBL" id="RWR50218.1"/>
    </source>
</evidence>
<evidence type="ECO:0000256" key="1">
    <source>
        <dbReference type="ARBA" id="ARBA00023125"/>
    </source>
</evidence>
<sequence>MERLDRQSWVDAGLAALAQGGLAAVRVELLAKRLSVTKGSFYWHFPGREALLAAMLEVWEQRQTGAVIAAVEAAGGPPEERLARLSAALSGLDLRLEAAMRGWGAADAQVRAALGRADARRCAYLQGLIESAGVPPEPARARARLVYFALIGEIASGAEDWLAPHQAAMALNAPMLLRWP</sequence>
<dbReference type="PANTHER" id="PTHR30055:SF239">
    <property type="entry name" value="TRANSCRIPTIONAL REGULATORY PROTEIN"/>
    <property type="match status" value="1"/>
</dbReference>
<dbReference type="InterPro" id="IPR009057">
    <property type="entry name" value="Homeodomain-like_sf"/>
</dbReference>
<feature type="domain" description="HTH tetR-type" evidence="3">
    <location>
        <begin position="3"/>
        <end position="63"/>
    </location>
</feature>
<dbReference type="Gene3D" id="1.10.357.10">
    <property type="entry name" value="Tetracycline Repressor, domain 2"/>
    <property type="match status" value="1"/>
</dbReference>
<accession>A0A443LM61</accession>